<dbReference type="PANTHER" id="PTHR15505">
    <property type="entry name" value="RIIA DOMAIN-CONTAINING PROTEIN 1"/>
    <property type="match status" value="1"/>
</dbReference>
<evidence type="ECO:0000313" key="1">
    <source>
        <dbReference type="EMBL" id="KAG7475586.1"/>
    </source>
</evidence>
<dbReference type="EMBL" id="JAGKHQ010000021">
    <property type="protein sequence ID" value="KAG7475586.1"/>
    <property type="molecule type" value="Genomic_DNA"/>
</dbReference>
<dbReference type="CDD" id="cd22971">
    <property type="entry name" value="DD_RIIAD1"/>
    <property type="match status" value="1"/>
</dbReference>
<reference evidence="1 2" key="1">
    <citation type="journal article" date="2021" name="Sci. Rep.">
        <title>Chromosome anchoring in Senegalese sole (Solea senegalensis) reveals sex-associated markers and genome rearrangements in flatfish.</title>
        <authorList>
            <person name="Guerrero-Cozar I."/>
            <person name="Gomez-Garrido J."/>
            <person name="Berbel C."/>
            <person name="Martinez-Blanch J.F."/>
            <person name="Alioto T."/>
            <person name="Claros M.G."/>
            <person name="Gagnaire P.A."/>
            <person name="Manchado M."/>
        </authorList>
    </citation>
    <scope>NUCLEOTIDE SEQUENCE [LARGE SCALE GENOMIC DNA]</scope>
    <source>
        <strain evidence="1">Sse05_10M</strain>
    </source>
</reference>
<comment type="caution">
    <text evidence="1">The sequence shown here is derived from an EMBL/GenBank/DDBJ whole genome shotgun (WGS) entry which is preliminary data.</text>
</comment>
<evidence type="ECO:0000313" key="2">
    <source>
        <dbReference type="Proteomes" id="UP000693946"/>
    </source>
</evidence>
<evidence type="ECO:0008006" key="3">
    <source>
        <dbReference type="Google" id="ProtNLM"/>
    </source>
</evidence>
<dbReference type="InterPro" id="IPR059162">
    <property type="entry name" value="RIIAD1"/>
</dbReference>
<proteinExistence type="predicted"/>
<dbReference type="PANTHER" id="PTHR15505:SF4">
    <property type="entry name" value="RIIA DOMAIN-CONTAINING PROTEIN 1"/>
    <property type="match status" value="1"/>
</dbReference>
<gene>
    <name evidence="1" type="ORF">JOB18_034127</name>
</gene>
<protein>
    <recommendedName>
        <fullName evidence="3">RIIa domain-containing protein</fullName>
    </recommendedName>
</protein>
<dbReference type="Proteomes" id="UP000693946">
    <property type="component" value="Linkage Group LG9"/>
</dbReference>
<accession>A0AAV6PT09</accession>
<sequence>MLFCCCIYEGTLSSLQNSETVAAKRKKARCQRQVTPRCPQPCSVKHLWVIMAGKHGANQLDVSALSCEQQQTLRHFKIKTRIANESYLMSHPEVDVMVGDFVRKVLLQRPTDIREFAADYFTNPNLHTSLVSKMKEGSDTE</sequence>
<dbReference type="AlphaFoldDB" id="A0AAV6PT09"/>
<keyword evidence="2" id="KW-1185">Reference proteome</keyword>
<name>A0AAV6PT09_SOLSE</name>
<organism evidence="1 2">
    <name type="scientific">Solea senegalensis</name>
    <name type="common">Senegalese sole</name>
    <dbReference type="NCBI Taxonomy" id="28829"/>
    <lineage>
        <taxon>Eukaryota</taxon>
        <taxon>Metazoa</taxon>
        <taxon>Chordata</taxon>
        <taxon>Craniata</taxon>
        <taxon>Vertebrata</taxon>
        <taxon>Euteleostomi</taxon>
        <taxon>Actinopterygii</taxon>
        <taxon>Neopterygii</taxon>
        <taxon>Teleostei</taxon>
        <taxon>Neoteleostei</taxon>
        <taxon>Acanthomorphata</taxon>
        <taxon>Carangaria</taxon>
        <taxon>Pleuronectiformes</taxon>
        <taxon>Pleuronectoidei</taxon>
        <taxon>Soleidae</taxon>
        <taxon>Solea</taxon>
    </lineage>
</organism>